<feature type="compositionally biased region" description="Basic and acidic residues" evidence="1">
    <location>
        <begin position="39"/>
        <end position="50"/>
    </location>
</feature>
<evidence type="ECO:0000256" key="1">
    <source>
        <dbReference type="SAM" id="MobiDB-lite"/>
    </source>
</evidence>
<proteinExistence type="predicted"/>
<name>A0A9N7VVY3_PLEPL</name>
<comment type="caution">
    <text evidence="2">The sequence shown here is derived from an EMBL/GenBank/DDBJ whole genome shotgun (WGS) entry which is preliminary data.</text>
</comment>
<organism evidence="2 3">
    <name type="scientific">Pleuronectes platessa</name>
    <name type="common">European plaice</name>
    <dbReference type="NCBI Taxonomy" id="8262"/>
    <lineage>
        <taxon>Eukaryota</taxon>
        <taxon>Metazoa</taxon>
        <taxon>Chordata</taxon>
        <taxon>Craniata</taxon>
        <taxon>Vertebrata</taxon>
        <taxon>Euteleostomi</taxon>
        <taxon>Actinopterygii</taxon>
        <taxon>Neopterygii</taxon>
        <taxon>Teleostei</taxon>
        <taxon>Neoteleostei</taxon>
        <taxon>Acanthomorphata</taxon>
        <taxon>Carangaria</taxon>
        <taxon>Pleuronectiformes</taxon>
        <taxon>Pleuronectoidei</taxon>
        <taxon>Pleuronectidae</taxon>
        <taxon>Pleuronectes</taxon>
    </lineage>
</organism>
<dbReference type="EMBL" id="CADEAL010004424">
    <property type="protein sequence ID" value="CAB1459276.1"/>
    <property type="molecule type" value="Genomic_DNA"/>
</dbReference>
<evidence type="ECO:0000313" key="2">
    <source>
        <dbReference type="EMBL" id="CAB1459276.1"/>
    </source>
</evidence>
<accession>A0A9N7VVY3</accession>
<sequence>MLNEYTASFSPEYRRTRKTAGQLAPRERGELWEEDEQTEERGERDSKEDGLQLLHPMNHQRRKGAERLTANARQLMPRPRFASRVLAAPESPPRIDIESTERCPAHLSGG</sequence>
<gene>
    <name evidence="2" type="ORF">PLEPLA_LOCUS47113</name>
</gene>
<feature type="region of interest" description="Disordered" evidence="1">
    <location>
        <begin position="1"/>
        <end position="110"/>
    </location>
</feature>
<evidence type="ECO:0000313" key="3">
    <source>
        <dbReference type="Proteomes" id="UP001153269"/>
    </source>
</evidence>
<dbReference type="Proteomes" id="UP001153269">
    <property type="component" value="Unassembled WGS sequence"/>
</dbReference>
<protein>
    <submittedName>
        <fullName evidence="2">Uncharacterized protein</fullName>
    </submittedName>
</protein>
<keyword evidence="3" id="KW-1185">Reference proteome</keyword>
<feature type="compositionally biased region" description="Basic and acidic residues" evidence="1">
    <location>
        <begin position="93"/>
        <end position="104"/>
    </location>
</feature>
<reference evidence="2" key="1">
    <citation type="submission" date="2020-03" db="EMBL/GenBank/DDBJ databases">
        <authorList>
            <person name="Weist P."/>
        </authorList>
    </citation>
    <scope>NUCLEOTIDE SEQUENCE</scope>
</reference>
<dbReference type="AlphaFoldDB" id="A0A9N7VVY3"/>